<organism evidence="4 5">
    <name type="scientific">Cirrhinus mrigala</name>
    <name type="common">Mrigala</name>
    <dbReference type="NCBI Taxonomy" id="683832"/>
    <lineage>
        <taxon>Eukaryota</taxon>
        <taxon>Metazoa</taxon>
        <taxon>Chordata</taxon>
        <taxon>Craniata</taxon>
        <taxon>Vertebrata</taxon>
        <taxon>Euteleostomi</taxon>
        <taxon>Actinopterygii</taxon>
        <taxon>Neopterygii</taxon>
        <taxon>Teleostei</taxon>
        <taxon>Ostariophysi</taxon>
        <taxon>Cypriniformes</taxon>
        <taxon>Cyprinidae</taxon>
        <taxon>Labeoninae</taxon>
        <taxon>Labeonini</taxon>
        <taxon>Cirrhinus</taxon>
    </lineage>
</organism>
<dbReference type="FunFam" id="2.30.30.40:FF:000088">
    <property type="entry name" value="Periplakin"/>
    <property type="match status" value="1"/>
</dbReference>
<keyword evidence="5" id="KW-1185">Reference proteome</keyword>
<protein>
    <recommendedName>
        <fullName evidence="3">Desmoplakin SH3 domain-containing protein</fullName>
    </recommendedName>
</protein>
<evidence type="ECO:0000256" key="1">
    <source>
        <dbReference type="ARBA" id="ARBA00022553"/>
    </source>
</evidence>
<reference evidence="4 5" key="1">
    <citation type="submission" date="2024-05" db="EMBL/GenBank/DDBJ databases">
        <title>Genome sequencing and assembly of Indian major carp, Cirrhinus mrigala (Hamilton, 1822).</title>
        <authorList>
            <person name="Mohindra V."/>
            <person name="Chowdhury L.M."/>
            <person name="Lal K."/>
            <person name="Jena J.K."/>
        </authorList>
    </citation>
    <scope>NUCLEOTIDE SEQUENCE [LARGE SCALE GENOMIC DNA]</scope>
    <source>
        <strain evidence="4">CM1030</strain>
        <tissue evidence="4">Blood</tissue>
    </source>
</reference>
<evidence type="ECO:0000256" key="2">
    <source>
        <dbReference type="ARBA" id="ARBA00022737"/>
    </source>
</evidence>
<comment type="caution">
    <text evidence="4">The sequence shown here is derived from an EMBL/GenBank/DDBJ whole genome shotgun (WGS) entry which is preliminary data.</text>
</comment>
<keyword evidence="1" id="KW-0597">Phosphoprotein</keyword>
<feature type="non-terminal residue" evidence="4">
    <location>
        <position position="1"/>
    </location>
</feature>
<dbReference type="PANTHER" id="PTHR23169:SF7">
    <property type="entry name" value="ENVOPLAKIN"/>
    <property type="match status" value="1"/>
</dbReference>
<gene>
    <name evidence="4" type="ORF">M9458_013541</name>
</gene>
<proteinExistence type="predicted"/>
<keyword evidence="2" id="KW-0677">Repeat</keyword>
<feature type="domain" description="Desmoplakin SH3" evidence="3">
    <location>
        <begin position="23"/>
        <end position="87"/>
    </location>
</feature>
<evidence type="ECO:0000313" key="4">
    <source>
        <dbReference type="EMBL" id="KAL0190843.1"/>
    </source>
</evidence>
<dbReference type="InterPro" id="IPR041615">
    <property type="entry name" value="Desmoplakin_SH3"/>
</dbReference>
<name>A0ABD0QXT0_CIRMR</name>
<dbReference type="Pfam" id="PF17902">
    <property type="entry name" value="SH3_10"/>
    <property type="match status" value="1"/>
</dbReference>
<sequence length="99" mass="11352">ERPLQRNEQLLADLRKRSTSITPLKLRRTPPSKTTTVESLCDWKTPKASLNRGELFNLKSNTDIDNWEVQYNDGTIKKFPGVCFMIPPPDPDAINRVDL</sequence>
<feature type="non-terminal residue" evidence="4">
    <location>
        <position position="99"/>
    </location>
</feature>
<accession>A0ABD0QXT0</accession>
<dbReference type="Gene3D" id="2.30.30.40">
    <property type="entry name" value="SH3 Domains"/>
    <property type="match status" value="1"/>
</dbReference>
<dbReference type="EMBL" id="JAMKFB020000006">
    <property type="protein sequence ID" value="KAL0190843.1"/>
    <property type="molecule type" value="Genomic_DNA"/>
</dbReference>
<dbReference type="Proteomes" id="UP001529510">
    <property type="component" value="Unassembled WGS sequence"/>
</dbReference>
<dbReference type="InterPro" id="IPR043197">
    <property type="entry name" value="Plakin"/>
</dbReference>
<evidence type="ECO:0000313" key="5">
    <source>
        <dbReference type="Proteomes" id="UP001529510"/>
    </source>
</evidence>
<dbReference type="PANTHER" id="PTHR23169">
    <property type="entry name" value="ENVOPLAKIN"/>
    <property type="match status" value="1"/>
</dbReference>
<dbReference type="AlphaFoldDB" id="A0ABD0QXT0"/>
<evidence type="ECO:0000259" key="3">
    <source>
        <dbReference type="Pfam" id="PF17902"/>
    </source>
</evidence>